<proteinExistence type="predicted"/>
<dbReference type="AlphaFoldDB" id="M7ZK77"/>
<name>M7ZK77_TRIUA</name>
<accession>M7ZK77</accession>
<protein>
    <submittedName>
        <fullName evidence="1">Uncharacterized protein</fullName>
    </submittedName>
</protein>
<sequence length="56" mass="5937">MAAALGEAAATAALGEEAPTLFLLLLFFCTYSFNALSARGAMLLLHWAKVVDIFGF</sequence>
<reference evidence="1" key="1">
    <citation type="journal article" date="2013" name="Nature">
        <title>Draft genome of the wheat A-genome progenitor Triticum urartu.</title>
        <authorList>
            <person name="Ling H.Q."/>
            <person name="Zhao S."/>
            <person name="Liu D."/>
            <person name="Wang J."/>
            <person name="Sun H."/>
            <person name="Zhang C."/>
            <person name="Fan H."/>
            <person name="Li D."/>
            <person name="Dong L."/>
            <person name="Tao Y."/>
            <person name="Gao C."/>
            <person name="Wu H."/>
            <person name="Li Y."/>
            <person name="Cui Y."/>
            <person name="Guo X."/>
            <person name="Zheng S."/>
            <person name="Wang B."/>
            <person name="Yu K."/>
            <person name="Liang Q."/>
            <person name="Yang W."/>
            <person name="Lou X."/>
            <person name="Chen J."/>
            <person name="Feng M."/>
            <person name="Jian J."/>
            <person name="Zhang X."/>
            <person name="Luo G."/>
            <person name="Jiang Y."/>
            <person name="Liu J."/>
            <person name="Wang Z."/>
            <person name="Sha Y."/>
            <person name="Zhang B."/>
            <person name="Wu H."/>
            <person name="Tang D."/>
            <person name="Shen Q."/>
            <person name="Xue P."/>
            <person name="Zou S."/>
            <person name="Wang X."/>
            <person name="Liu X."/>
            <person name="Wang F."/>
            <person name="Yang Y."/>
            <person name="An X."/>
            <person name="Dong Z."/>
            <person name="Zhang K."/>
            <person name="Zhang X."/>
            <person name="Luo M.C."/>
            <person name="Dvorak J."/>
            <person name="Tong Y."/>
            <person name="Wang J."/>
            <person name="Yang H."/>
            <person name="Li Z."/>
            <person name="Wang D."/>
            <person name="Zhang A."/>
            <person name="Wang J."/>
        </authorList>
    </citation>
    <scope>NUCLEOTIDE SEQUENCE</scope>
</reference>
<dbReference type="EMBL" id="KD203357">
    <property type="protein sequence ID" value="EMS52755.1"/>
    <property type="molecule type" value="Genomic_DNA"/>
</dbReference>
<evidence type="ECO:0000313" key="1">
    <source>
        <dbReference type="EMBL" id="EMS52755.1"/>
    </source>
</evidence>
<gene>
    <name evidence="1" type="ORF">TRIUR3_27343</name>
</gene>
<organism evidence="1">
    <name type="scientific">Triticum urartu</name>
    <name type="common">Red wild einkorn</name>
    <name type="synonym">Crithodium urartu</name>
    <dbReference type="NCBI Taxonomy" id="4572"/>
    <lineage>
        <taxon>Eukaryota</taxon>
        <taxon>Viridiplantae</taxon>
        <taxon>Streptophyta</taxon>
        <taxon>Embryophyta</taxon>
        <taxon>Tracheophyta</taxon>
        <taxon>Spermatophyta</taxon>
        <taxon>Magnoliopsida</taxon>
        <taxon>Liliopsida</taxon>
        <taxon>Poales</taxon>
        <taxon>Poaceae</taxon>
        <taxon>BOP clade</taxon>
        <taxon>Pooideae</taxon>
        <taxon>Triticodae</taxon>
        <taxon>Triticeae</taxon>
        <taxon>Triticinae</taxon>
        <taxon>Triticum</taxon>
    </lineage>
</organism>